<dbReference type="Proteomes" id="UP000295604">
    <property type="component" value="Unassembled WGS sequence"/>
</dbReference>
<reference evidence="2 3" key="1">
    <citation type="submission" date="2018-11" db="EMBL/GenBank/DDBJ databases">
        <title>Genome sequence and assembly of Colletotrichum sidae.</title>
        <authorList>
            <person name="Gan P."/>
            <person name="Shirasu K."/>
        </authorList>
    </citation>
    <scope>NUCLEOTIDE SEQUENCE [LARGE SCALE GENOMIC DNA]</scope>
    <source>
        <strain evidence="2 3">CBS 518.97</strain>
    </source>
</reference>
<keyword evidence="1" id="KW-0812">Transmembrane</keyword>
<accession>A0A4R8RLI9</accession>
<comment type="caution">
    <text evidence="2">The sequence shown here is derived from an EMBL/GenBank/DDBJ whole genome shotgun (WGS) entry which is preliminary data.</text>
</comment>
<evidence type="ECO:0000313" key="3">
    <source>
        <dbReference type="Proteomes" id="UP000295604"/>
    </source>
</evidence>
<evidence type="ECO:0000313" key="2">
    <source>
        <dbReference type="EMBL" id="TDZ67898.1"/>
    </source>
</evidence>
<keyword evidence="1" id="KW-1133">Transmembrane helix</keyword>
<keyword evidence="1" id="KW-0472">Membrane</keyword>
<keyword evidence="3" id="KW-1185">Reference proteome</keyword>
<gene>
    <name evidence="2" type="ORF">C8034_v005132</name>
</gene>
<organism evidence="2 3">
    <name type="scientific">Colletotrichum sidae</name>
    <dbReference type="NCBI Taxonomy" id="1347389"/>
    <lineage>
        <taxon>Eukaryota</taxon>
        <taxon>Fungi</taxon>
        <taxon>Dikarya</taxon>
        <taxon>Ascomycota</taxon>
        <taxon>Pezizomycotina</taxon>
        <taxon>Sordariomycetes</taxon>
        <taxon>Hypocreomycetidae</taxon>
        <taxon>Glomerellales</taxon>
        <taxon>Glomerellaceae</taxon>
        <taxon>Colletotrichum</taxon>
        <taxon>Colletotrichum orbiculare species complex</taxon>
    </lineage>
</organism>
<dbReference type="EMBL" id="QAPF01002296">
    <property type="protein sequence ID" value="TDZ67898.1"/>
    <property type="molecule type" value="Genomic_DNA"/>
</dbReference>
<dbReference type="AlphaFoldDB" id="A0A4R8RLI9"/>
<feature type="transmembrane region" description="Helical" evidence="1">
    <location>
        <begin position="40"/>
        <end position="60"/>
    </location>
</feature>
<protein>
    <submittedName>
        <fullName evidence="2">Uncharacterized protein</fullName>
    </submittedName>
</protein>
<evidence type="ECO:0000256" key="1">
    <source>
        <dbReference type="SAM" id="Phobius"/>
    </source>
</evidence>
<sequence>MFNPYNFNINNDLIKVVDNYKNYNYLYKNLEKLALYKDDFTTLSSLFKIAIAIFSLNILLEDEAVSKLKKIKLK</sequence>
<name>A0A4R8RLI9_9PEZI</name>
<proteinExistence type="predicted"/>